<keyword evidence="3 6" id="KW-0812">Transmembrane</keyword>
<keyword evidence="4 6" id="KW-1133">Transmembrane helix</keyword>
<dbReference type="GO" id="GO:0016020">
    <property type="term" value="C:membrane"/>
    <property type="evidence" value="ECO:0007669"/>
    <property type="project" value="UniProtKB-SubCell"/>
</dbReference>
<evidence type="ECO:0000256" key="6">
    <source>
        <dbReference type="SAM" id="Phobius"/>
    </source>
</evidence>
<evidence type="ECO:0000256" key="4">
    <source>
        <dbReference type="ARBA" id="ARBA00022989"/>
    </source>
</evidence>
<dbReference type="InterPro" id="IPR002549">
    <property type="entry name" value="AI-2E-like"/>
</dbReference>
<feature type="transmembrane region" description="Helical" evidence="6">
    <location>
        <begin position="28"/>
        <end position="47"/>
    </location>
</feature>
<reference evidence="7" key="1">
    <citation type="submission" date="2020-01" db="EMBL/GenBank/DDBJ databases">
        <authorList>
            <person name="Yang Y."/>
            <person name="Kwon Y.M."/>
        </authorList>
    </citation>
    <scope>NUCLEOTIDE SEQUENCE</scope>
    <source>
        <strain evidence="7">PG104</strain>
    </source>
</reference>
<keyword evidence="8" id="KW-1185">Reference proteome</keyword>
<dbReference type="AlphaFoldDB" id="A0A8J8SKC2"/>
<keyword evidence="5 6" id="KW-0472">Membrane</keyword>
<feature type="transmembrane region" description="Helical" evidence="6">
    <location>
        <begin position="53"/>
        <end position="74"/>
    </location>
</feature>
<feature type="transmembrane region" description="Helical" evidence="6">
    <location>
        <begin position="292"/>
        <end position="317"/>
    </location>
</feature>
<evidence type="ECO:0000313" key="8">
    <source>
        <dbReference type="Proteomes" id="UP000679284"/>
    </source>
</evidence>
<dbReference type="Proteomes" id="UP000679284">
    <property type="component" value="Chromosome"/>
</dbReference>
<gene>
    <name evidence="7" type="ORF">GR316_02360</name>
</gene>
<dbReference type="RefSeq" id="WP_211784463.1">
    <property type="nucleotide sequence ID" value="NZ_CP047289.1"/>
</dbReference>
<evidence type="ECO:0000256" key="1">
    <source>
        <dbReference type="ARBA" id="ARBA00004141"/>
    </source>
</evidence>
<dbReference type="EMBL" id="CP047289">
    <property type="protein sequence ID" value="QUS35217.1"/>
    <property type="molecule type" value="Genomic_DNA"/>
</dbReference>
<feature type="transmembrane region" description="Helical" evidence="6">
    <location>
        <begin position="6"/>
        <end position="23"/>
    </location>
</feature>
<sequence>MRIRSWVSVVVIAALMVAVILFAPQVPLLIFAGVLVAVFLRGGGAWIGRHTGIGSGWGLLAFSVLLLVMIVLFFTNASQALFQQLVQLLSQLPSAIERLEHMVNANPWMQQVRQQVDFASMIPSGMGALATVSSTIGILGNTFLVAFIGIYCAISPGIYRQGVVALLAPELRPRTRAMLSDAGGALRSWLTAQFGSMAVIGLLTFIGLTVLGVPLALILAVLAGIATFVPNIGPVVAAVPAVLLGLSQGMNTALLIVGLYVAVQAVESYLVTPRLQQELVSLPPALTISFQLMLGYLFGLLGFALATPLLAVVMTIANKHYIADYLEDQTASSSA</sequence>
<dbReference type="PANTHER" id="PTHR21716">
    <property type="entry name" value="TRANSMEMBRANE PROTEIN"/>
    <property type="match status" value="1"/>
</dbReference>
<feature type="transmembrane region" description="Helical" evidence="6">
    <location>
        <begin position="253"/>
        <end position="272"/>
    </location>
</feature>
<proteinExistence type="inferred from homology"/>
<name>A0A8J8SKC2_9RHOB</name>
<accession>A0A8J8SKC2</accession>
<protein>
    <submittedName>
        <fullName evidence="7">AI-2E family transporter</fullName>
    </submittedName>
</protein>
<dbReference type="GO" id="GO:0055085">
    <property type="term" value="P:transmembrane transport"/>
    <property type="evidence" value="ECO:0007669"/>
    <property type="project" value="TreeGrafter"/>
</dbReference>
<organism evidence="7 8">
    <name type="scientific">Falsirhodobacter algicola</name>
    <dbReference type="NCBI Taxonomy" id="2692330"/>
    <lineage>
        <taxon>Bacteria</taxon>
        <taxon>Pseudomonadati</taxon>
        <taxon>Pseudomonadota</taxon>
        <taxon>Alphaproteobacteria</taxon>
        <taxon>Rhodobacterales</taxon>
        <taxon>Paracoccaceae</taxon>
        <taxon>Falsirhodobacter</taxon>
    </lineage>
</organism>
<evidence type="ECO:0000313" key="7">
    <source>
        <dbReference type="EMBL" id="QUS35217.1"/>
    </source>
</evidence>
<evidence type="ECO:0000256" key="3">
    <source>
        <dbReference type="ARBA" id="ARBA00022692"/>
    </source>
</evidence>
<evidence type="ECO:0000256" key="5">
    <source>
        <dbReference type="ARBA" id="ARBA00023136"/>
    </source>
</evidence>
<feature type="transmembrane region" description="Helical" evidence="6">
    <location>
        <begin position="189"/>
        <end position="211"/>
    </location>
</feature>
<dbReference type="Pfam" id="PF01594">
    <property type="entry name" value="AI-2E_transport"/>
    <property type="match status" value="1"/>
</dbReference>
<evidence type="ECO:0000256" key="2">
    <source>
        <dbReference type="ARBA" id="ARBA00009773"/>
    </source>
</evidence>
<comment type="subcellular location">
    <subcellularLocation>
        <location evidence="1">Membrane</location>
        <topology evidence="1">Multi-pass membrane protein</topology>
    </subcellularLocation>
</comment>
<feature type="transmembrane region" description="Helical" evidence="6">
    <location>
        <begin position="217"/>
        <end position="246"/>
    </location>
</feature>
<dbReference type="KEGG" id="fap:GR316_02360"/>
<comment type="similarity">
    <text evidence="2">Belongs to the autoinducer-2 exporter (AI-2E) (TC 2.A.86) family.</text>
</comment>
<dbReference type="PANTHER" id="PTHR21716:SF62">
    <property type="entry name" value="TRANSPORT PROTEIN YDBI-RELATED"/>
    <property type="match status" value="1"/>
</dbReference>